<feature type="transmembrane region" description="Helical" evidence="2">
    <location>
        <begin position="730"/>
        <end position="750"/>
    </location>
</feature>
<keyword evidence="2" id="KW-0812">Transmembrane</keyword>
<dbReference type="InterPro" id="IPR051697">
    <property type="entry name" value="Patched_domain-protein"/>
</dbReference>
<dbReference type="SUPFAM" id="SSF82866">
    <property type="entry name" value="Multidrug efflux transporter AcrB transmembrane domain"/>
    <property type="match status" value="2"/>
</dbReference>
<feature type="transmembrane region" description="Helical" evidence="2">
    <location>
        <begin position="310"/>
        <end position="330"/>
    </location>
</feature>
<keyword evidence="5" id="KW-1185">Reference proteome</keyword>
<evidence type="ECO:0000313" key="4">
    <source>
        <dbReference type="EMBL" id="KAK7231072.1"/>
    </source>
</evidence>
<keyword evidence="2" id="KW-1133">Transmembrane helix</keyword>
<sequence>MSVSAAVNARLEKRFAALGRRVGAYPWAFIACSVSVALVAGSGIAKMETESDYFALWYPRKSQAWTDWKYQKQRFGPEKRVQSLVAEARAGSIFDKAALLDVLRLHHSITNGTRWAAVCERAWAGGPCKARSLLHAWGDDAARLRADEDILGTLSAAPLYDEILEEYMSLDALAAKTRFDGARALSATAVQIVYYVDDSLNSEDASRATLDFEEHFIDACWDDFESELVDAYCVASSSYKQLSDGEIDKNSIFVSSAMGVMVVYVTCLLFRFDAVRSRALLGGTIVLTVGLALLFALGVCGWVGVPFSVLSFLSLFIILGVGIDDMIIVVDARVVRGQIFPENNDDDAFVTFFAACLALHERRVEANRYELAPCFRRAAAEEDAEDGAKVAAEDAVAEDAVAEDKAVAVARDGGDGGVELGKAPPSGALPAAADDDDAPWLTARLTALMRSLGAWLTASPARPRAVACAFFLLAAGAAAAAGTALRVGADWDLFLPKGCYLLDYYDARGAGAFRLLLRGRDGPFGRRERTFESEFDVTYVTGRVVVERESHRRALEDLSAEAANLKGTKPPVYGWYEAWRDAAGNDTSFAGLETFLASPSGNAYREDVVLGDGLVDASRLRTVASFPEQTCVALFLVSRGYRPPSQAGPGGLMLPPKATALVALMIVLVNLSILGVMALGRFQLNVSSLLNLIMAVGFSDFSAHIAYACAHNVRRRDDVESAVRGALEDLGASVLNGGLSTLLAVTVLAFSDYYAYFQMFIMFLAMVLSGLLHGLVLLPALFLILF</sequence>
<dbReference type="Pfam" id="PF12349">
    <property type="entry name" value="Sterol-sensing"/>
    <property type="match status" value="1"/>
</dbReference>
<feature type="transmembrane region" description="Helical" evidence="2">
    <location>
        <begin position="688"/>
        <end position="709"/>
    </location>
</feature>
<feature type="transmembrane region" description="Helical" evidence="2">
    <location>
        <begin position="252"/>
        <end position="272"/>
    </location>
</feature>
<feature type="domain" description="SSD" evidence="3">
    <location>
        <begin position="250"/>
        <end position="330"/>
    </location>
</feature>
<dbReference type="PANTHER" id="PTHR10796">
    <property type="entry name" value="PATCHED-RELATED"/>
    <property type="match status" value="1"/>
</dbReference>
<keyword evidence="2" id="KW-0472">Membrane</keyword>
<dbReference type="InterPro" id="IPR000731">
    <property type="entry name" value="SSD"/>
</dbReference>
<dbReference type="PANTHER" id="PTHR10796:SF92">
    <property type="entry name" value="PATCHED-RELATED, ISOFORM A"/>
    <property type="match status" value="1"/>
</dbReference>
<name>A0ABR1FHW7_AURAN</name>
<feature type="transmembrane region" description="Helical" evidence="2">
    <location>
        <begin position="661"/>
        <end position="682"/>
    </location>
</feature>
<comment type="caution">
    <text evidence="4">The sequence shown here is derived from an EMBL/GenBank/DDBJ whole genome shotgun (WGS) entry which is preliminary data.</text>
</comment>
<protein>
    <submittedName>
        <fullName evidence="4">Patched domain-containing protein</fullName>
    </submittedName>
</protein>
<feature type="transmembrane region" description="Helical" evidence="2">
    <location>
        <begin position="279"/>
        <end position="304"/>
    </location>
</feature>
<comment type="similarity">
    <text evidence="1">Belongs to the patched family.</text>
</comment>
<dbReference type="PROSITE" id="PS50156">
    <property type="entry name" value="SSD"/>
    <property type="match status" value="1"/>
</dbReference>
<dbReference type="InterPro" id="IPR053958">
    <property type="entry name" value="HMGCR/SNAP/NPC1-like_SSD"/>
</dbReference>
<evidence type="ECO:0000256" key="2">
    <source>
        <dbReference type="SAM" id="Phobius"/>
    </source>
</evidence>
<evidence type="ECO:0000259" key="3">
    <source>
        <dbReference type="PROSITE" id="PS50156"/>
    </source>
</evidence>
<organism evidence="4 5">
    <name type="scientific">Aureococcus anophagefferens</name>
    <name type="common">Harmful bloom alga</name>
    <dbReference type="NCBI Taxonomy" id="44056"/>
    <lineage>
        <taxon>Eukaryota</taxon>
        <taxon>Sar</taxon>
        <taxon>Stramenopiles</taxon>
        <taxon>Ochrophyta</taxon>
        <taxon>Pelagophyceae</taxon>
        <taxon>Pelagomonadales</taxon>
        <taxon>Pelagomonadaceae</taxon>
        <taxon>Aureococcus</taxon>
    </lineage>
</organism>
<feature type="transmembrane region" description="Helical" evidence="2">
    <location>
        <begin position="756"/>
        <end position="785"/>
    </location>
</feature>
<dbReference type="Proteomes" id="UP001363151">
    <property type="component" value="Unassembled WGS sequence"/>
</dbReference>
<evidence type="ECO:0000256" key="1">
    <source>
        <dbReference type="ARBA" id="ARBA00005585"/>
    </source>
</evidence>
<reference evidence="4 5" key="1">
    <citation type="submission" date="2024-03" db="EMBL/GenBank/DDBJ databases">
        <title>Aureococcus anophagefferens CCMP1851 and Kratosvirus quantuckense: Draft genome of a second virus-susceptible host strain in the model system.</title>
        <authorList>
            <person name="Chase E."/>
            <person name="Truchon A.R."/>
            <person name="Schepens W."/>
            <person name="Wilhelm S.W."/>
        </authorList>
    </citation>
    <scope>NUCLEOTIDE SEQUENCE [LARGE SCALE GENOMIC DNA]</scope>
    <source>
        <strain evidence="4 5">CCMP1851</strain>
    </source>
</reference>
<proteinExistence type="inferred from homology"/>
<dbReference type="EMBL" id="JBBJCI010000420">
    <property type="protein sequence ID" value="KAK7231072.1"/>
    <property type="molecule type" value="Genomic_DNA"/>
</dbReference>
<evidence type="ECO:0000313" key="5">
    <source>
        <dbReference type="Proteomes" id="UP001363151"/>
    </source>
</evidence>
<gene>
    <name evidence="4" type="ORF">SO694_00076131</name>
</gene>
<accession>A0ABR1FHW7</accession>
<dbReference type="Gene3D" id="1.20.1640.10">
    <property type="entry name" value="Multidrug efflux transporter AcrB transmembrane domain"/>
    <property type="match status" value="2"/>
</dbReference>